<keyword evidence="3" id="KW-1185">Reference proteome</keyword>
<feature type="compositionally biased region" description="Low complexity" evidence="1">
    <location>
        <begin position="169"/>
        <end position="181"/>
    </location>
</feature>
<accession>A0A1E1K053</accession>
<proteinExistence type="predicted"/>
<feature type="region of interest" description="Disordered" evidence="1">
    <location>
        <begin position="296"/>
        <end position="346"/>
    </location>
</feature>
<feature type="compositionally biased region" description="Polar residues" evidence="1">
    <location>
        <begin position="199"/>
        <end position="210"/>
    </location>
</feature>
<feature type="region of interest" description="Disordered" evidence="1">
    <location>
        <begin position="1"/>
        <end position="244"/>
    </location>
</feature>
<feature type="compositionally biased region" description="Polar residues" evidence="1">
    <location>
        <begin position="217"/>
        <end position="227"/>
    </location>
</feature>
<evidence type="ECO:0000256" key="1">
    <source>
        <dbReference type="SAM" id="MobiDB-lite"/>
    </source>
</evidence>
<dbReference type="AlphaFoldDB" id="A0A1E1K053"/>
<dbReference type="Proteomes" id="UP000178129">
    <property type="component" value="Unassembled WGS sequence"/>
</dbReference>
<name>A0A1E1K053_9HELO</name>
<protein>
    <submittedName>
        <fullName evidence="2">Uncharacterized protein</fullName>
    </submittedName>
</protein>
<evidence type="ECO:0000313" key="2">
    <source>
        <dbReference type="EMBL" id="CZS91507.1"/>
    </source>
</evidence>
<dbReference type="EMBL" id="FJUW01000004">
    <property type="protein sequence ID" value="CZS91507.1"/>
    <property type="molecule type" value="Genomic_DNA"/>
</dbReference>
<dbReference type="InParanoid" id="A0A1E1K053"/>
<evidence type="ECO:0000313" key="3">
    <source>
        <dbReference type="Proteomes" id="UP000178129"/>
    </source>
</evidence>
<reference evidence="3" key="1">
    <citation type="submission" date="2016-03" db="EMBL/GenBank/DDBJ databases">
        <authorList>
            <person name="Ploux O."/>
        </authorList>
    </citation>
    <scope>NUCLEOTIDE SEQUENCE [LARGE SCALE GENOMIC DNA]</scope>
    <source>
        <strain evidence="3">UK7</strain>
    </source>
</reference>
<sequence>MSYYDSPPLRSDRPRDEQDSNSTTPLRHNTKLYPESRGRPHSPIYTPEGRPESSCLLGEKHSKQGASTSTIDTKSRLHVLTPLSERQQADQQQSTFLPPKENLKRDTSTTAIDTNTPPLMERWDSPTRFCSRSPSPAHLRYRSPSPLSGKNQGNCKGECYGAYWDSKIPPSRSNAPRSRSPQYEPSKRKNTFKQPQRPGHQSSATPQSSKPLPHNPVQDNSTCSNTYSDDEPETIPIHPASWNNYTSSATKEELISYLVDRGVHPKLAAVEVGREFAKYAPQWAAGGGDVFEGLSRAELRERAGRERSPSPDSRPRPRAREQTRNRGQDEGPRRARHRSPPPSAYCPHPLGMIWVGRYM</sequence>
<organism evidence="2 3">
    <name type="scientific">Rhynchosporium graminicola</name>
    <dbReference type="NCBI Taxonomy" id="2792576"/>
    <lineage>
        <taxon>Eukaryota</taxon>
        <taxon>Fungi</taxon>
        <taxon>Dikarya</taxon>
        <taxon>Ascomycota</taxon>
        <taxon>Pezizomycotina</taxon>
        <taxon>Leotiomycetes</taxon>
        <taxon>Helotiales</taxon>
        <taxon>Ploettnerulaceae</taxon>
        <taxon>Rhynchosporium</taxon>
    </lineage>
</organism>
<gene>
    <name evidence="2" type="ORF">RCO7_07058</name>
</gene>
<dbReference type="STRING" id="914237.A0A1E1K053"/>
<feature type="compositionally biased region" description="Polar residues" evidence="1">
    <location>
        <begin position="145"/>
        <end position="154"/>
    </location>
</feature>
<feature type="compositionally biased region" description="Basic and acidic residues" evidence="1">
    <location>
        <begin position="296"/>
        <end position="333"/>
    </location>
</feature>
<feature type="compositionally biased region" description="Polar residues" evidence="1">
    <location>
        <begin position="108"/>
        <end position="117"/>
    </location>
</feature>
<feature type="compositionally biased region" description="Polar residues" evidence="1">
    <location>
        <begin position="84"/>
        <end position="96"/>
    </location>
</feature>
<comment type="caution">
    <text evidence="2">The sequence shown here is derived from an EMBL/GenBank/DDBJ whole genome shotgun (WGS) entry which is preliminary data.</text>
</comment>